<comment type="caution">
    <text evidence="1">The sequence shown here is derived from an EMBL/GenBank/DDBJ whole genome shotgun (WGS) entry which is preliminary data.</text>
</comment>
<organism evidence="1 2">
    <name type="scientific">Chlamydia ibidis</name>
    <dbReference type="NCBI Taxonomy" id="1405396"/>
    <lineage>
        <taxon>Bacteria</taxon>
        <taxon>Pseudomonadati</taxon>
        <taxon>Chlamydiota</taxon>
        <taxon>Chlamydiia</taxon>
        <taxon>Chlamydiales</taxon>
        <taxon>Chlamydiaceae</taxon>
        <taxon>Chlamydia/Chlamydophila group</taxon>
        <taxon>Chlamydia</taxon>
    </lineage>
</organism>
<sequence length="20" mass="2028">MTVLPFLSQQSLPALAASPG</sequence>
<dbReference type="EMBL" id="ATNB01000095">
    <property type="protein sequence ID" value="EPP35179.1"/>
    <property type="molecule type" value="Genomic_DNA"/>
</dbReference>
<proteinExistence type="predicted"/>
<dbReference type="HOGENOM" id="CLU_3430286_0_0_0"/>
<name>S7J431_9CHLA</name>
<evidence type="ECO:0000313" key="1">
    <source>
        <dbReference type="EMBL" id="EPP35179.1"/>
    </source>
</evidence>
<evidence type="ECO:0000313" key="2">
    <source>
        <dbReference type="Proteomes" id="UP000016200"/>
    </source>
</evidence>
<protein>
    <submittedName>
        <fullName evidence="1">Uncharacterized protein</fullName>
    </submittedName>
</protein>
<gene>
    <name evidence="1" type="ORF">CP10139811_1618A</name>
</gene>
<dbReference type="AlphaFoldDB" id="S7J431"/>
<feature type="non-terminal residue" evidence="1">
    <location>
        <position position="20"/>
    </location>
</feature>
<dbReference type="Proteomes" id="UP000016200">
    <property type="component" value="Unassembled WGS sequence"/>
</dbReference>
<accession>S7J431</accession>
<reference evidence="1 2" key="1">
    <citation type="submission" date="2013-04" db="EMBL/GenBank/DDBJ databases">
        <title>Genome sequence of Chlamydia psittaci 10-1398/11.</title>
        <authorList>
            <person name="Huot-Creasy H."/>
            <person name="McCracken C.L."/>
            <person name="Humphries M."/>
            <person name="Sachse K."/>
            <person name="Laroucau K."/>
            <person name="Bavoil P."/>
            <person name="Myers G.S."/>
        </authorList>
    </citation>
    <scope>NUCLEOTIDE SEQUENCE [LARGE SCALE GENOMIC DNA]</scope>
    <source>
        <strain evidence="1 2">10_1398_11</strain>
    </source>
</reference>